<evidence type="ECO:0000313" key="2">
    <source>
        <dbReference type="EMBL" id="RCS42162.1"/>
    </source>
</evidence>
<accession>A0A368KPF0</accession>
<dbReference type="Proteomes" id="UP000253562">
    <property type="component" value="Unassembled WGS sequence"/>
</dbReference>
<gene>
    <name evidence="2" type="ORF">DTL42_20240</name>
</gene>
<dbReference type="SUPFAM" id="SSF53474">
    <property type="entry name" value="alpha/beta-Hydrolases"/>
    <property type="match status" value="1"/>
</dbReference>
<feature type="region of interest" description="Disordered" evidence="1">
    <location>
        <begin position="679"/>
        <end position="720"/>
    </location>
</feature>
<name>A0A368KPF0_9BACT</name>
<dbReference type="InterPro" id="IPR029058">
    <property type="entry name" value="AB_hydrolase_fold"/>
</dbReference>
<comment type="caution">
    <text evidence="2">The sequence shown here is derived from an EMBL/GenBank/DDBJ whole genome shotgun (WGS) entry which is preliminary data.</text>
</comment>
<reference evidence="2 3" key="1">
    <citation type="submission" date="2018-07" db="EMBL/GenBank/DDBJ databases">
        <title>Comparative genomes isolates from brazilian mangrove.</title>
        <authorList>
            <person name="De Araujo J.E."/>
            <person name="Taketani R.G."/>
            <person name="Silva M.C.P."/>
            <person name="Lourenco M.V."/>
            <person name="Oliveira V.M."/>
            <person name="Andreote F.D."/>
        </authorList>
    </citation>
    <scope>NUCLEOTIDE SEQUENCE [LARGE SCALE GENOMIC DNA]</scope>
    <source>
        <strain evidence="2 3">HEX PRIS-MGV</strain>
    </source>
</reference>
<organism evidence="2 3">
    <name type="scientific">Bremerella cremea</name>
    <dbReference type="NCBI Taxonomy" id="1031537"/>
    <lineage>
        <taxon>Bacteria</taxon>
        <taxon>Pseudomonadati</taxon>
        <taxon>Planctomycetota</taxon>
        <taxon>Planctomycetia</taxon>
        <taxon>Pirellulales</taxon>
        <taxon>Pirellulaceae</taxon>
        <taxon>Bremerella</taxon>
    </lineage>
</organism>
<dbReference type="OrthoDB" id="869379at2"/>
<dbReference type="EMBL" id="QPEX01000044">
    <property type="protein sequence ID" value="RCS42162.1"/>
    <property type="molecule type" value="Genomic_DNA"/>
</dbReference>
<dbReference type="Gene3D" id="3.40.50.1820">
    <property type="entry name" value="alpha/beta hydrolase"/>
    <property type="match status" value="1"/>
</dbReference>
<evidence type="ECO:0000313" key="3">
    <source>
        <dbReference type="Proteomes" id="UP000253562"/>
    </source>
</evidence>
<protein>
    <submittedName>
        <fullName evidence="2">Uncharacterized protein</fullName>
    </submittedName>
</protein>
<dbReference type="RefSeq" id="WP_114371460.1">
    <property type="nucleotide sequence ID" value="NZ_QPEX01000044.1"/>
</dbReference>
<proteinExistence type="predicted"/>
<evidence type="ECO:0000256" key="1">
    <source>
        <dbReference type="SAM" id="MobiDB-lite"/>
    </source>
</evidence>
<dbReference type="AlphaFoldDB" id="A0A368KPF0"/>
<sequence length="720" mass="80814">MIRTDNQIMPAFVGVRLLSRAPMVMVVAICCLASTGCMNSRFASVRRTPTNPLDGPLQLMSYSGPKVTDRTRQSLRQLNLEKYADGDYARGLSELAQMIEKEPTADNMYSFAELSYIAATRADALGKNATALELYAGSVSHAYYYLFESKDGARADGYDPRFRQACDIYNKSLEGSLRLVKLQGKLKQGETYRIKTPNQIFIISLDTVGRWQNTEFQDFQFTSDYEVDGLKNQHRQYGLGVPLIAECKDNPPNAPGAEYFPPNLTFALTAFLEVTHTPDIDSETKKHIHYCHIHLYDPLEQPEIEVKGKKVPLEADISTPLAYLLDSSSLGPAYMATLGMLTPDAQKDERGIYMLEPYDPKKIPVMMVHGLWSSPMTWLEMFNDLRAQPEIRNNYQFWFYLYPTGQPFWISAAQFRSDLETMRNKLDPDRAAIALDQMVLVGHSMGGLVSRMQTIESQNNFWHIVSDRPPSELQGDPEDAEALRQVLFFHPNQSIRRVITMGTPHRGSNFANSTTRWLGQSLITLPSFVTGSSNRLIASNPGYFSNEELLQISTSVDSLAPDSPVLPALNNAPQAPWVKYHTVIGIVDPDTWLGYFSGRSDGVVKYESAHLDEAVSELVVTADHNSVHRTPQSVLEVRRILREHVLQLREEYYSSIQQQGIRPATDNQIMPASHLAPVVKPADMPQPQPAAETVDPAKRLSSVETNPLRRSIYSTPPSPN</sequence>